<comment type="caution">
    <text evidence="2">The sequence shown here is derived from an EMBL/GenBank/DDBJ whole genome shotgun (WGS) entry which is preliminary data.</text>
</comment>
<gene>
    <name evidence="2" type="ORF">E8A74_00030</name>
</gene>
<dbReference type="PANTHER" id="PTHR34825">
    <property type="entry name" value="CONSERVED PROTEIN, WITH A WEAK D-GALACTARATE DEHYDRATASE/ALTRONATE HYDROLASE DOMAIN"/>
    <property type="match status" value="1"/>
</dbReference>
<dbReference type="AlphaFoldDB" id="A0A4U1JJS3"/>
<proteinExistence type="predicted"/>
<dbReference type="Pfam" id="PF08011">
    <property type="entry name" value="PDDEXK_9"/>
    <property type="match status" value="1"/>
</dbReference>
<name>A0A4U1JJS3_9BACT</name>
<dbReference type="Pfam" id="PF09820">
    <property type="entry name" value="AAA-ATPase_like"/>
    <property type="match status" value="1"/>
</dbReference>
<accession>A0A4U1JJS3</accession>
<sequence length="583" mass="67212">MGVFMRPLDVPIGVSDFKALREGRRYYVDKTAFIGEVLRAPPQVLLFPRPRRFGKSLNMSMLKCFLERTPEDRRPLFEGLAVMQDPDALAHFQQYPVIYTRLGTVWAGDRVEARETLREEARRIYEAHSYLLTEGALAPHERVRFLEIFERRADEALLCSALADLSRFLHRYHGKRVVILVDEYDAPLHLSQVHKSFAETVDLIRKFLHSGIKDNPHLAKGVLTGILRISNESIFSGLNNVVTYSILCSECATSFGFTEEETTKILRDAEAYEQRERVRRWYQGYLFGQQSIFNPWSVLNFVRQSDVRFLDYWARESPSDISEELIARWFTQCYDDFEKLLRDEVIEKPIQDHIALRDATSHQETVWSILVMAGYLRAEVIAQREEDEDGEPICELSFPNREVRGKFTRIFKRWMEAGIGGKPGLAELEMSLFEGNAERLAVLLEGFLLKLSNYDRAPKEIEAHYHVFLMGLLITLEGRIFEIKSNRESGYGRYDVMLIPKRPGLPGVVMELKVLPARGSKVPSKAKVEATLEAALLQIETLEYAQDLRERGAKPIHQIAVVFSGKRAWVRSRRASPRRLPSR</sequence>
<evidence type="ECO:0000259" key="1">
    <source>
        <dbReference type="Pfam" id="PF09820"/>
    </source>
</evidence>
<organism evidence="2 3">
    <name type="scientific">Polyangium fumosum</name>
    <dbReference type="NCBI Taxonomy" id="889272"/>
    <lineage>
        <taxon>Bacteria</taxon>
        <taxon>Pseudomonadati</taxon>
        <taxon>Myxococcota</taxon>
        <taxon>Polyangia</taxon>
        <taxon>Polyangiales</taxon>
        <taxon>Polyangiaceae</taxon>
        <taxon>Polyangium</taxon>
    </lineage>
</organism>
<dbReference type="PANTHER" id="PTHR34825:SF1">
    <property type="entry name" value="AAA-ATPASE-LIKE DOMAIN-CONTAINING PROTEIN"/>
    <property type="match status" value="1"/>
</dbReference>
<evidence type="ECO:0000313" key="3">
    <source>
        <dbReference type="Proteomes" id="UP000309215"/>
    </source>
</evidence>
<dbReference type="OrthoDB" id="9808684at2"/>
<protein>
    <recommendedName>
        <fullName evidence="1">AAA-ATPase-like domain-containing protein</fullName>
    </recommendedName>
</protein>
<keyword evidence="3" id="KW-1185">Reference proteome</keyword>
<dbReference type="InterPro" id="IPR012547">
    <property type="entry name" value="PDDEXK_9"/>
</dbReference>
<feature type="domain" description="AAA-ATPase-like" evidence="1">
    <location>
        <begin position="11"/>
        <end position="235"/>
    </location>
</feature>
<dbReference type="EMBL" id="SSMQ01000001">
    <property type="protein sequence ID" value="TKD12992.1"/>
    <property type="molecule type" value="Genomic_DNA"/>
</dbReference>
<dbReference type="InterPro" id="IPR018631">
    <property type="entry name" value="AAA-ATPase-like_dom"/>
</dbReference>
<dbReference type="Proteomes" id="UP000309215">
    <property type="component" value="Unassembled WGS sequence"/>
</dbReference>
<reference evidence="2 3" key="1">
    <citation type="submission" date="2019-04" db="EMBL/GenBank/DDBJ databases">
        <authorList>
            <person name="Li Y."/>
            <person name="Wang J."/>
        </authorList>
    </citation>
    <scope>NUCLEOTIDE SEQUENCE [LARGE SCALE GENOMIC DNA]</scope>
    <source>
        <strain evidence="2 3">DSM 14668</strain>
    </source>
</reference>
<evidence type="ECO:0000313" key="2">
    <source>
        <dbReference type="EMBL" id="TKD12992.1"/>
    </source>
</evidence>